<feature type="domain" description="Cyclin-like" evidence="18">
    <location>
        <begin position="474"/>
        <end position="557"/>
    </location>
</feature>
<sequence>MAADDEDESAEPRSIVPVVAPGPPPGIEKSTPSPLPAAVPADEGSAVVRSVVRRWRREHLLEKSGLILRALAWIFSLIAVAVLASNRRGGWMSFDHYQEYRYLLAVAVVALVYSTAQVLRQAHRLGTGKDLAPRQYSGIVDFAGDQVIAYLLISASSAAIPITDRMRQEVVNTFTDASVAAISMALLAFAALSLSALISGFEVSKRSSLGCHSHSFVRGLVHGRRSGGSSSAFLQVLAAIFLPPLTASCRRSHRKITQAKRVGLDAVQASAGWPSASDQILRVPEHRGCLKLLVPSMGWCSHCEDDCPTIRDPDKGYICCAICGKILDQDIYFTGPTFAKDSSGQSQFAGSIMHSVQSGYSASHERTLMKGRDEIRHIVDSLRVGGGDSIINKAHAFYQIAVDKNFTKGRRTSQVAAACLYIACRQTKKAYLLIDFSDYLQINVYVLGAVFLQLCKILSLLEHPIVQKLVDPSLFIHRFTERLLGRKNNAVSETALRIVARMKRDWMQTGRKPSGLCGAALYISAHSHGLKYSKTDVVSVVHVCEATLTKRLIEFENTESGSLTIEEFLARADELNAESEPDQLPKEGKVLCKHKDTEVPHFAHGLCRKCYDKFIKISGGLQGGAEPPAFQQAERQRMEKEEKEKKMRDSNLDNHHIYEKDKENGSAKIPDIGQAEGKTTNEPESAGSAEDKSLDSEQQDLDDAADDETENFSDIDDVEVDGYLHNEEEKELKKIIWEEMNKEYLEEQAAKEAAVAAAKEAYEANFADGSEDVLAAKELAEATAAALAKSRKERKKRRAEESKNAAPAQTPLEATRQMLKKKTFSSKVNYEALEALYTSEQDNGKKQKIETDDADPCNLHDNIENHEVDPGSMGDGDRPEAYEDHNFAEVSYDDYNAIGDEEYGYDEDFDFS</sequence>
<dbReference type="Gene3D" id="1.10.472.10">
    <property type="entry name" value="Cyclin-like"/>
    <property type="match status" value="2"/>
</dbReference>
<evidence type="ECO:0000256" key="2">
    <source>
        <dbReference type="ARBA" id="ARBA00004651"/>
    </source>
</evidence>
<comment type="similarity">
    <text evidence="4">Belongs to the TFIIB family.</text>
</comment>
<dbReference type="InterPro" id="IPR000812">
    <property type="entry name" value="TFIIB"/>
</dbReference>
<keyword evidence="14" id="KW-0804">Transcription</keyword>
<keyword evidence="5" id="KW-1003">Cell membrane</keyword>
<evidence type="ECO:0000256" key="9">
    <source>
        <dbReference type="ARBA" id="ARBA00022833"/>
    </source>
</evidence>
<feature type="region of interest" description="Disordered" evidence="16">
    <location>
        <begin position="622"/>
        <end position="724"/>
    </location>
</feature>
<dbReference type="FunFam" id="1.10.472.10:FF:000066">
    <property type="entry name" value="Transcription factor IIIB subunit"/>
    <property type="match status" value="1"/>
</dbReference>
<keyword evidence="12 17" id="KW-0472">Membrane</keyword>
<dbReference type="AlphaFoldDB" id="A0AAV8QKF8"/>
<protein>
    <recommendedName>
        <fullName evidence="18">Cyclin-like domain-containing protein</fullName>
    </recommendedName>
</protein>
<dbReference type="SMART" id="SM00385">
    <property type="entry name" value="CYCLIN"/>
    <property type="match status" value="2"/>
</dbReference>
<dbReference type="CDD" id="cd20553">
    <property type="entry name" value="CYCLIN_TFIIIB90_rpt1"/>
    <property type="match status" value="1"/>
</dbReference>
<evidence type="ECO:0000313" key="20">
    <source>
        <dbReference type="Proteomes" id="UP001222027"/>
    </source>
</evidence>
<keyword evidence="9" id="KW-0862">Zinc</keyword>
<dbReference type="GO" id="GO:0005886">
    <property type="term" value="C:plasma membrane"/>
    <property type="evidence" value="ECO:0007669"/>
    <property type="project" value="UniProtKB-SubCell"/>
</dbReference>
<dbReference type="PANTHER" id="PTHR11618:SF4">
    <property type="entry name" value="TRANSCRIPTION FACTOR IIIB 90 KDA SUBUNIT"/>
    <property type="match status" value="1"/>
</dbReference>
<accession>A0AAV8QKF8</accession>
<dbReference type="GO" id="GO:0000126">
    <property type="term" value="C:transcription factor TFIIIB complex"/>
    <property type="evidence" value="ECO:0007669"/>
    <property type="project" value="TreeGrafter"/>
</dbReference>
<evidence type="ECO:0000256" key="11">
    <source>
        <dbReference type="ARBA" id="ARBA00023015"/>
    </source>
</evidence>
<dbReference type="Pfam" id="PF04535">
    <property type="entry name" value="CASP_dom"/>
    <property type="match status" value="1"/>
</dbReference>
<dbReference type="GO" id="GO:0001006">
    <property type="term" value="F:RNA polymerase III type 3 promoter sequence-specific DNA binding"/>
    <property type="evidence" value="ECO:0007669"/>
    <property type="project" value="TreeGrafter"/>
</dbReference>
<dbReference type="GO" id="GO:0000995">
    <property type="term" value="F:RNA polymerase III general transcription initiation factor activity"/>
    <property type="evidence" value="ECO:0007669"/>
    <property type="project" value="TreeGrafter"/>
</dbReference>
<dbReference type="CDD" id="cd20554">
    <property type="entry name" value="CYCLIN_TFIIIB90_rpt2"/>
    <property type="match status" value="1"/>
</dbReference>
<keyword evidence="6 17" id="KW-0812">Transmembrane</keyword>
<evidence type="ECO:0000256" key="15">
    <source>
        <dbReference type="ARBA" id="ARBA00023242"/>
    </source>
</evidence>
<dbReference type="FunFam" id="1.10.472.10:FF:000007">
    <property type="entry name" value="Transcription factor IIIB 90 kDa subunit"/>
    <property type="match status" value="1"/>
</dbReference>
<organism evidence="19 20">
    <name type="scientific">Ensete ventricosum</name>
    <name type="common">Abyssinian banana</name>
    <name type="synonym">Musa ensete</name>
    <dbReference type="NCBI Taxonomy" id="4639"/>
    <lineage>
        <taxon>Eukaryota</taxon>
        <taxon>Viridiplantae</taxon>
        <taxon>Streptophyta</taxon>
        <taxon>Embryophyta</taxon>
        <taxon>Tracheophyta</taxon>
        <taxon>Spermatophyta</taxon>
        <taxon>Magnoliopsida</taxon>
        <taxon>Liliopsida</taxon>
        <taxon>Zingiberales</taxon>
        <taxon>Musaceae</taxon>
        <taxon>Ensete</taxon>
    </lineage>
</organism>
<evidence type="ECO:0000256" key="14">
    <source>
        <dbReference type="ARBA" id="ARBA00023163"/>
    </source>
</evidence>
<evidence type="ECO:0000256" key="17">
    <source>
        <dbReference type="SAM" id="Phobius"/>
    </source>
</evidence>
<dbReference type="InterPro" id="IPR006702">
    <property type="entry name" value="CASP_dom"/>
</dbReference>
<feature type="transmembrane region" description="Helical" evidence="17">
    <location>
        <begin position="66"/>
        <end position="85"/>
    </location>
</feature>
<evidence type="ECO:0000256" key="10">
    <source>
        <dbReference type="ARBA" id="ARBA00022989"/>
    </source>
</evidence>
<comment type="subcellular location">
    <subcellularLocation>
        <location evidence="2">Cell membrane</location>
        <topology evidence="2">Multi-pass membrane protein</topology>
    </subcellularLocation>
    <subcellularLocation>
        <location evidence="1">Nucleus</location>
    </subcellularLocation>
</comment>
<evidence type="ECO:0000256" key="5">
    <source>
        <dbReference type="ARBA" id="ARBA00022475"/>
    </source>
</evidence>
<keyword evidence="8" id="KW-0863">Zinc-finger</keyword>
<keyword evidence="20" id="KW-1185">Reference proteome</keyword>
<name>A0AAV8QKF8_ENSVE</name>
<keyword evidence="11" id="KW-0805">Transcription regulation</keyword>
<dbReference type="GO" id="GO:0017025">
    <property type="term" value="F:TBP-class protein binding"/>
    <property type="evidence" value="ECO:0007669"/>
    <property type="project" value="InterPro"/>
</dbReference>
<dbReference type="Proteomes" id="UP001222027">
    <property type="component" value="Unassembled WGS sequence"/>
</dbReference>
<dbReference type="GO" id="GO:0097550">
    <property type="term" value="C:transcription preinitiation complex"/>
    <property type="evidence" value="ECO:0007669"/>
    <property type="project" value="TreeGrafter"/>
</dbReference>
<dbReference type="Gene3D" id="1.20.5.650">
    <property type="entry name" value="Single helix bin"/>
    <property type="match status" value="1"/>
</dbReference>
<dbReference type="InterPro" id="IPR036915">
    <property type="entry name" value="Cyclin-like_sf"/>
</dbReference>
<evidence type="ECO:0000256" key="1">
    <source>
        <dbReference type="ARBA" id="ARBA00004123"/>
    </source>
</evidence>
<dbReference type="InterPro" id="IPR011665">
    <property type="entry name" value="BRF1_TBP-bd_dom"/>
</dbReference>
<keyword evidence="7" id="KW-0479">Metal-binding</keyword>
<dbReference type="Pfam" id="PF07741">
    <property type="entry name" value="BRF1"/>
    <property type="match status" value="1"/>
</dbReference>
<dbReference type="GO" id="GO:0008270">
    <property type="term" value="F:zinc ion binding"/>
    <property type="evidence" value="ECO:0007669"/>
    <property type="project" value="UniProtKB-KW"/>
</dbReference>
<evidence type="ECO:0000259" key="18">
    <source>
        <dbReference type="SMART" id="SM00385"/>
    </source>
</evidence>
<feature type="region of interest" description="Disordered" evidence="16">
    <location>
        <begin position="1"/>
        <end position="40"/>
    </location>
</feature>
<evidence type="ECO:0000256" key="3">
    <source>
        <dbReference type="ARBA" id="ARBA00007651"/>
    </source>
</evidence>
<dbReference type="Pfam" id="PF00382">
    <property type="entry name" value="TFIIB"/>
    <property type="match status" value="2"/>
</dbReference>
<dbReference type="InterPro" id="IPR013150">
    <property type="entry name" value="TFIIB_cyclin"/>
</dbReference>
<keyword evidence="15" id="KW-0539">Nucleus</keyword>
<dbReference type="GO" id="GO:0070897">
    <property type="term" value="P:transcription preinitiation complex assembly"/>
    <property type="evidence" value="ECO:0007669"/>
    <property type="project" value="InterPro"/>
</dbReference>
<evidence type="ECO:0000256" key="4">
    <source>
        <dbReference type="ARBA" id="ARBA00010857"/>
    </source>
</evidence>
<evidence type="ECO:0000256" key="8">
    <source>
        <dbReference type="ARBA" id="ARBA00022771"/>
    </source>
</evidence>
<feature type="compositionally biased region" description="Basic and acidic residues" evidence="16">
    <location>
        <begin position="842"/>
        <end position="851"/>
    </location>
</feature>
<dbReference type="SUPFAM" id="SSF47954">
    <property type="entry name" value="Cyclin-like"/>
    <property type="match status" value="2"/>
</dbReference>
<reference evidence="19 20" key="1">
    <citation type="submission" date="2022-12" db="EMBL/GenBank/DDBJ databases">
        <title>Chromosome-scale assembly of the Ensete ventricosum genome.</title>
        <authorList>
            <person name="Dussert Y."/>
            <person name="Stocks J."/>
            <person name="Wendawek A."/>
            <person name="Woldeyes F."/>
            <person name="Nichols R.A."/>
            <person name="Borrell J.S."/>
        </authorList>
    </citation>
    <scope>NUCLEOTIDE SEQUENCE [LARGE SCALE GENOMIC DNA]</scope>
    <source>
        <strain evidence="20">cv. Maze</strain>
        <tissue evidence="19">Seeds</tissue>
    </source>
</reference>
<evidence type="ECO:0000256" key="16">
    <source>
        <dbReference type="SAM" id="MobiDB-lite"/>
    </source>
</evidence>
<dbReference type="PRINTS" id="PR00685">
    <property type="entry name" value="TIFACTORIIB"/>
</dbReference>
<dbReference type="EMBL" id="JAQQAF010000006">
    <property type="protein sequence ID" value="KAJ8476768.1"/>
    <property type="molecule type" value="Genomic_DNA"/>
</dbReference>
<keyword evidence="10 17" id="KW-1133">Transmembrane helix</keyword>
<keyword evidence="13" id="KW-0010">Activator</keyword>
<feature type="compositionally biased region" description="Acidic residues" evidence="16">
    <location>
        <begin position="697"/>
        <end position="720"/>
    </location>
</feature>
<feature type="transmembrane region" description="Helical" evidence="17">
    <location>
        <begin position="100"/>
        <end position="119"/>
    </location>
</feature>
<feature type="region of interest" description="Disordered" evidence="16">
    <location>
        <begin position="838"/>
        <end position="881"/>
    </location>
</feature>
<comment type="caution">
    <text evidence="19">The sequence shown here is derived from an EMBL/GenBank/DDBJ whole genome shotgun (WGS) entry which is preliminary data.</text>
</comment>
<comment type="similarity">
    <text evidence="3">Belongs to the Casparian strip membrane proteins (CASP) family.</text>
</comment>
<feature type="compositionally biased region" description="Basic and acidic residues" evidence="16">
    <location>
        <begin position="634"/>
        <end position="665"/>
    </location>
</feature>
<evidence type="ECO:0000256" key="7">
    <source>
        <dbReference type="ARBA" id="ARBA00022723"/>
    </source>
</evidence>
<evidence type="ECO:0000256" key="13">
    <source>
        <dbReference type="ARBA" id="ARBA00023159"/>
    </source>
</evidence>
<dbReference type="PANTHER" id="PTHR11618">
    <property type="entry name" value="TRANSCRIPTION INITIATION FACTOR IIB-RELATED"/>
    <property type="match status" value="1"/>
</dbReference>
<dbReference type="GO" id="GO:0005634">
    <property type="term" value="C:nucleus"/>
    <property type="evidence" value="ECO:0007669"/>
    <property type="project" value="UniProtKB-SubCell"/>
</dbReference>
<feature type="region of interest" description="Disordered" evidence="16">
    <location>
        <begin position="788"/>
        <end position="816"/>
    </location>
</feature>
<evidence type="ECO:0000313" key="19">
    <source>
        <dbReference type="EMBL" id="KAJ8476768.1"/>
    </source>
</evidence>
<gene>
    <name evidence="19" type="ORF">OPV22_020495</name>
</gene>
<evidence type="ECO:0000256" key="6">
    <source>
        <dbReference type="ARBA" id="ARBA00022692"/>
    </source>
</evidence>
<dbReference type="InterPro" id="IPR013763">
    <property type="entry name" value="Cyclin-like_dom"/>
</dbReference>
<feature type="compositionally biased region" description="Basic and acidic residues" evidence="16">
    <location>
        <begin position="861"/>
        <end position="881"/>
    </location>
</feature>
<proteinExistence type="inferred from homology"/>
<feature type="domain" description="Cyclin-like" evidence="18">
    <location>
        <begin position="373"/>
        <end position="456"/>
    </location>
</feature>
<feature type="transmembrane region" description="Helical" evidence="17">
    <location>
        <begin position="180"/>
        <end position="204"/>
    </location>
</feature>
<evidence type="ECO:0000256" key="12">
    <source>
        <dbReference type="ARBA" id="ARBA00023136"/>
    </source>
</evidence>